<dbReference type="PROSITE" id="PS50048">
    <property type="entry name" value="ZN2_CY6_FUNGAL_2"/>
    <property type="match status" value="1"/>
</dbReference>
<keyword evidence="6" id="KW-1185">Reference proteome</keyword>
<dbReference type="Pfam" id="PF11951">
    <property type="entry name" value="Fungal_trans_2"/>
    <property type="match status" value="1"/>
</dbReference>
<dbReference type="PROSITE" id="PS00463">
    <property type="entry name" value="ZN2_CY6_FUNGAL_1"/>
    <property type="match status" value="1"/>
</dbReference>
<reference evidence="5 6" key="1">
    <citation type="journal article" date="2013" name="PLoS Genet.">
        <title>The genome and development-dependent transcriptomes of Pyronema confluens: a window into fungal evolution.</title>
        <authorList>
            <person name="Traeger S."/>
            <person name="Altegoer F."/>
            <person name="Freitag M."/>
            <person name="Gabaldon T."/>
            <person name="Kempken F."/>
            <person name="Kumar A."/>
            <person name="Marcet-Houben M."/>
            <person name="Poggeler S."/>
            <person name="Stajich J.E."/>
            <person name="Nowrousian M."/>
        </authorList>
    </citation>
    <scope>NUCLEOTIDE SEQUENCE [LARGE SCALE GENOMIC DNA]</scope>
    <source>
        <strain evidence="6">CBS 100304</strain>
        <tissue evidence="5">Vegetative mycelium</tissue>
    </source>
</reference>
<dbReference type="SMART" id="SM00066">
    <property type="entry name" value="GAL4"/>
    <property type="match status" value="1"/>
</dbReference>
<feature type="compositionally biased region" description="Polar residues" evidence="3">
    <location>
        <begin position="291"/>
        <end position="301"/>
    </location>
</feature>
<feature type="compositionally biased region" description="Basic and acidic residues" evidence="3">
    <location>
        <begin position="256"/>
        <end position="266"/>
    </location>
</feature>
<dbReference type="OMA" id="HWWLPND"/>
<protein>
    <submittedName>
        <fullName evidence="5">Similar to Transcriptional regulatory protein moc3 acc. no. Q9UT46</fullName>
    </submittedName>
</protein>
<proteinExistence type="predicted"/>
<feature type="domain" description="Zn(2)-C6 fungal-type" evidence="4">
    <location>
        <begin position="170"/>
        <end position="200"/>
    </location>
</feature>
<dbReference type="Pfam" id="PF00172">
    <property type="entry name" value="Zn_clus"/>
    <property type="match status" value="1"/>
</dbReference>
<dbReference type="eggNOG" id="ENOG502QW5G">
    <property type="taxonomic scope" value="Eukaryota"/>
</dbReference>
<feature type="compositionally biased region" description="Acidic residues" evidence="3">
    <location>
        <begin position="224"/>
        <end position="235"/>
    </location>
</feature>
<dbReference type="GO" id="GO:0045944">
    <property type="term" value="P:positive regulation of transcription by RNA polymerase II"/>
    <property type="evidence" value="ECO:0007669"/>
    <property type="project" value="TreeGrafter"/>
</dbReference>
<evidence type="ECO:0000313" key="5">
    <source>
        <dbReference type="EMBL" id="CCX29993.1"/>
    </source>
</evidence>
<evidence type="ECO:0000313" key="6">
    <source>
        <dbReference type="Proteomes" id="UP000018144"/>
    </source>
</evidence>
<feature type="region of interest" description="Disordered" evidence="3">
    <location>
        <begin position="639"/>
        <end position="665"/>
    </location>
</feature>
<keyword evidence="2" id="KW-0539">Nucleus</keyword>
<dbReference type="GO" id="GO:0005634">
    <property type="term" value="C:nucleus"/>
    <property type="evidence" value="ECO:0007669"/>
    <property type="project" value="UniProtKB-SubCell"/>
</dbReference>
<accession>U4LDQ8</accession>
<dbReference type="Gene3D" id="4.10.240.10">
    <property type="entry name" value="Zn(2)-C6 fungal-type DNA-binding domain"/>
    <property type="match status" value="1"/>
</dbReference>
<evidence type="ECO:0000256" key="3">
    <source>
        <dbReference type="SAM" id="MobiDB-lite"/>
    </source>
</evidence>
<dbReference type="InterPro" id="IPR001138">
    <property type="entry name" value="Zn2Cys6_DnaBD"/>
</dbReference>
<dbReference type="AlphaFoldDB" id="U4LDQ8"/>
<dbReference type="SUPFAM" id="SSF57701">
    <property type="entry name" value="Zn2/Cys6 DNA-binding domain"/>
    <property type="match status" value="1"/>
</dbReference>
<feature type="compositionally biased region" description="Low complexity" evidence="3">
    <location>
        <begin position="242"/>
        <end position="253"/>
    </location>
</feature>
<feature type="compositionally biased region" description="Low complexity" evidence="3">
    <location>
        <begin position="1"/>
        <end position="16"/>
    </location>
</feature>
<dbReference type="PANTHER" id="PTHR37534">
    <property type="entry name" value="TRANSCRIPTIONAL ACTIVATOR PROTEIN UGA3"/>
    <property type="match status" value="1"/>
</dbReference>
<feature type="region of interest" description="Disordered" evidence="3">
    <location>
        <begin position="198"/>
        <end position="301"/>
    </location>
</feature>
<dbReference type="OrthoDB" id="5278208at2759"/>
<dbReference type="GO" id="GO:0000981">
    <property type="term" value="F:DNA-binding transcription factor activity, RNA polymerase II-specific"/>
    <property type="evidence" value="ECO:0007669"/>
    <property type="project" value="InterPro"/>
</dbReference>
<organism evidence="5 6">
    <name type="scientific">Pyronema omphalodes (strain CBS 100304)</name>
    <name type="common">Pyronema confluens</name>
    <dbReference type="NCBI Taxonomy" id="1076935"/>
    <lineage>
        <taxon>Eukaryota</taxon>
        <taxon>Fungi</taxon>
        <taxon>Dikarya</taxon>
        <taxon>Ascomycota</taxon>
        <taxon>Pezizomycotina</taxon>
        <taxon>Pezizomycetes</taxon>
        <taxon>Pezizales</taxon>
        <taxon>Pyronemataceae</taxon>
        <taxon>Pyronema</taxon>
    </lineage>
</organism>
<feature type="region of interest" description="Disordered" evidence="3">
    <location>
        <begin position="125"/>
        <end position="166"/>
    </location>
</feature>
<dbReference type="InterPro" id="IPR021858">
    <property type="entry name" value="Fun_TF"/>
</dbReference>
<feature type="region of interest" description="Disordered" evidence="3">
    <location>
        <begin position="90"/>
        <end position="113"/>
    </location>
</feature>
<feature type="region of interest" description="Disordered" evidence="3">
    <location>
        <begin position="1"/>
        <end position="31"/>
    </location>
</feature>
<evidence type="ECO:0000256" key="1">
    <source>
        <dbReference type="ARBA" id="ARBA00004123"/>
    </source>
</evidence>
<name>U4LDQ8_PYROM</name>
<dbReference type="EMBL" id="HF935398">
    <property type="protein sequence ID" value="CCX29993.1"/>
    <property type="molecule type" value="Genomic_DNA"/>
</dbReference>
<dbReference type="Proteomes" id="UP000018144">
    <property type="component" value="Unassembled WGS sequence"/>
</dbReference>
<sequence length="905" mass="99539">MHRSMSTSSDASLTSSNQQIGDGSFSTNSGSVFSFGDEGGYQGNFDPLLQQSQQQFGNTQMGQGQMGQMAQGHFLRNHATAAGESPYKTINAHQHHNPNPNQQNYASGANQATATAATRYQGGNGGGAFFMMNGESSGRQYRDHQQQQQQRRRRSGQGADAVKHRRTRSGCFTCRTRRVKCDEKHPICERCKKGNRECTYPEVTPNSKSKKPRGESREGSSSLEDVEEDDEEYLDDASPPALRSSTSQSRLRSGATRRDSWHDSEHGRHKNRKTAGSSADQTPSPCDPESSAPTSPTGSLRRTASAYSLNNTSEWSHIPHDIAFYLNYHKKMLTCHHYLLKSDCDDFFKTTLLEHALQNDALMYAVAAFASFHYNIFYATNAYHTFLEYYNEAIILLREALNRPHTIDTILTILQLACFEEYLGDWASLQEHRNAASSIIKTLYTPETMSETFELRMVFNWFIHFDLLCAMMAAHRATTSPEWCLAASAAVMKQHLSNPSDLRLKIEKAAGDFRDITLEVSMMTARRLEGGTTLEQFERDFMQCLNNVMGWFEGLDKEILEGAERIQWPARDREDGEKQEDCPFQLAPLYTGIRWAVNFLLMDYYGLVIVLKTQIAITSAETGVMAAAAAKAANLANAASDPSSNATGATAVSTPTTTSSGSSSTGISVAAATQEGLASAGLAEFAVKICRLLAAIEAYPHTPAGALLSAQAPIGLAAMWIPDAPGYRAWLQKQLAKAERMGFVYPLAFRTKIATMWCDPKLKYTWIDNNSETAIALTIRQLVDSRDAEMPRGAVGRDVKAIRSLLETMRLDSKGSGVVPRELEALVIAQEGEGVRGVEEILAGAGAGSYDRGYGNGKGDDGGYEQESEEEEELCMDGHMMGVNGMGMNGHMGEMDFAQMGEMGI</sequence>
<feature type="compositionally biased region" description="Polar residues" evidence="3">
    <location>
        <begin position="17"/>
        <end position="31"/>
    </location>
</feature>
<dbReference type="PANTHER" id="PTHR37534:SF10">
    <property type="entry name" value="ZN(II)2CYS6 TRANSCRIPTION FACTOR (EUROFUNG)"/>
    <property type="match status" value="1"/>
</dbReference>
<evidence type="ECO:0000259" key="4">
    <source>
        <dbReference type="PROSITE" id="PS50048"/>
    </source>
</evidence>
<evidence type="ECO:0000256" key="2">
    <source>
        <dbReference type="ARBA" id="ARBA00023242"/>
    </source>
</evidence>
<gene>
    <name evidence="5" type="ORF">PCON_07816</name>
</gene>
<feature type="compositionally biased region" description="Polar residues" evidence="3">
    <location>
        <begin position="274"/>
        <end position="284"/>
    </location>
</feature>
<dbReference type="STRING" id="1076935.U4LDQ8"/>
<dbReference type="CDD" id="cd00067">
    <property type="entry name" value="GAL4"/>
    <property type="match status" value="1"/>
</dbReference>
<dbReference type="GO" id="GO:0008270">
    <property type="term" value="F:zinc ion binding"/>
    <property type="evidence" value="ECO:0007669"/>
    <property type="project" value="InterPro"/>
</dbReference>
<dbReference type="GO" id="GO:0000976">
    <property type="term" value="F:transcription cis-regulatory region binding"/>
    <property type="evidence" value="ECO:0007669"/>
    <property type="project" value="TreeGrafter"/>
</dbReference>
<comment type="subcellular location">
    <subcellularLocation>
        <location evidence="1">Nucleus</location>
    </subcellularLocation>
</comment>
<dbReference type="InterPro" id="IPR036864">
    <property type="entry name" value="Zn2-C6_fun-type_DNA-bd_sf"/>
</dbReference>